<evidence type="ECO:0000313" key="4">
    <source>
        <dbReference type="Proteomes" id="UP000184233"/>
    </source>
</evidence>
<feature type="coiled-coil region" evidence="2">
    <location>
        <begin position="108"/>
        <end position="142"/>
    </location>
</feature>
<evidence type="ECO:0000256" key="1">
    <source>
        <dbReference type="ARBA" id="ARBA00043985"/>
    </source>
</evidence>
<dbReference type="Pfam" id="PF04012">
    <property type="entry name" value="PspA_IM30"/>
    <property type="match status" value="1"/>
</dbReference>
<gene>
    <name evidence="3" type="ORF">BGO89_05780</name>
</gene>
<protein>
    <submittedName>
        <fullName evidence="3">Phage shock protein A</fullName>
    </submittedName>
</protein>
<reference evidence="3 4" key="1">
    <citation type="submission" date="2016-09" db="EMBL/GenBank/DDBJ databases">
        <title>Genome-resolved meta-omics ties microbial dynamics to process performance in biotechnology for thiocyanate degradation.</title>
        <authorList>
            <person name="Kantor R.S."/>
            <person name="Huddy R.J."/>
            <person name="Iyer R."/>
            <person name="Thomas B.C."/>
            <person name="Brown C.T."/>
            <person name="Anantharaman K."/>
            <person name="Tringe S."/>
            <person name="Hettich R.L."/>
            <person name="Harrison S.T."/>
            <person name="Banfield J.F."/>
        </authorList>
    </citation>
    <scope>NUCLEOTIDE SEQUENCE [LARGE SCALE GENOMIC DNA]</scope>
    <source>
        <strain evidence="3">59-99</strain>
    </source>
</reference>
<dbReference type="Proteomes" id="UP000184233">
    <property type="component" value="Unassembled WGS sequence"/>
</dbReference>
<dbReference type="STRING" id="1895771.BGO89_05780"/>
<evidence type="ECO:0000256" key="2">
    <source>
        <dbReference type="SAM" id="Coils"/>
    </source>
</evidence>
<accession>A0A1M3L385</accession>
<proteinExistence type="inferred from homology"/>
<dbReference type="PANTHER" id="PTHR31088">
    <property type="entry name" value="MEMBRANE-ASSOCIATED PROTEIN VIPP1, CHLOROPLASTIC"/>
    <property type="match status" value="1"/>
</dbReference>
<organism evidence="3 4">
    <name type="scientific">Candidatus Kapaibacterium thiocyanatum</name>
    <dbReference type="NCBI Taxonomy" id="1895771"/>
    <lineage>
        <taxon>Bacteria</taxon>
        <taxon>Pseudomonadati</taxon>
        <taxon>Candidatus Kapaibacteriota</taxon>
        <taxon>Candidatus Kapaibacteriia</taxon>
        <taxon>Candidatus Kapaibacteriales</taxon>
        <taxon>Candidatus Kapaibacteriaceae</taxon>
        <taxon>Candidatus Kapaibacterium</taxon>
    </lineage>
</organism>
<sequence>MGIFSRISDIFKSNVNDALDNAEDPEKMLKQMVLEMEESVNKATLAVANAIANEKGLERKMQKERGLAADWQQKAMQALQAGREDLAKAALEKKAVADKNANDLAPIYEQAKSTSVKMREQLDALKHKLDEARSRQSTLIARSQAAKAQKQIAQSFSGVGSDAFSKFDKYEGKIEKIESEAVAFEQLAGENTSLDQEFKKLSTSSQVDADLLALKKEMGMLDEGEKQ</sequence>
<dbReference type="EMBL" id="MKVH01000009">
    <property type="protein sequence ID" value="OJX59725.1"/>
    <property type="molecule type" value="Genomic_DNA"/>
</dbReference>
<keyword evidence="2" id="KW-0175">Coiled coil</keyword>
<name>A0A1M3L385_9BACT</name>
<dbReference type="AlphaFoldDB" id="A0A1M3L385"/>
<comment type="caution">
    <text evidence="3">The sequence shown here is derived from an EMBL/GenBank/DDBJ whole genome shotgun (WGS) entry which is preliminary data.</text>
</comment>
<comment type="similarity">
    <text evidence="1">Belongs to the PspA/Vipp/IM30 family.</text>
</comment>
<dbReference type="InterPro" id="IPR007157">
    <property type="entry name" value="PspA_VIPP1"/>
</dbReference>
<evidence type="ECO:0000313" key="3">
    <source>
        <dbReference type="EMBL" id="OJX59725.1"/>
    </source>
</evidence>
<dbReference type="PANTHER" id="PTHR31088:SF6">
    <property type="entry name" value="PHAGE SHOCK PROTEIN A"/>
    <property type="match status" value="1"/>
</dbReference>